<sequence length="74" mass="8344">MVVVACGHLVCRSITPEEGLQIDSSAYCREPNIAIGQRLEKGAMNCKNWIRAARRSRFDEGNAHHHLKFLPLNL</sequence>
<dbReference type="EMBL" id="JAOYFB010000040">
    <property type="protein sequence ID" value="KAK4037229.1"/>
    <property type="molecule type" value="Genomic_DNA"/>
</dbReference>
<dbReference type="Proteomes" id="UP001234178">
    <property type="component" value="Unassembled WGS sequence"/>
</dbReference>
<name>A0ABR0B6D1_9CRUS</name>
<proteinExistence type="predicted"/>
<protein>
    <submittedName>
        <fullName evidence="1">Uncharacterized protein</fullName>
    </submittedName>
</protein>
<comment type="caution">
    <text evidence="1">The sequence shown here is derived from an EMBL/GenBank/DDBJ whole genome shotgun (WGS) entry which is preliminary data.</text>
</comment>
<gene>
    <name evidence="1" type="ORF">OUZ56_029268</name>
</gene>
<keyword evidence="2" id="KW-1185">Reference proteome</keyword>
<accession>A0ABR0B6D1</accession>
<reference evidence="1 2" key="1">
    <citation type="journal article" date="2023" name="Nucleic Acids Res.">
        <title>The hologenome of Daphnia magna reveals possible DNA methylation and microbiome-mediated evolution of the host genome.</title>
        <authorList>
            <person name="Chaturvedi A."/>
            <person name="Li X."/>
            <person name="Dhandapani V."/>
            <person name="Marshall H."/>
            <person name="Kissane S."/>
            <person name="Cuenca-Cambronero M."/>
            <person name="Asole G."/>
            <person name="Calvet F."/>
            <person name="Ruiz-Romero M."/>
            <person name="Marangio P."/>
            <person name="Guigo R."/>
            <person name="Rago D."/>
            <person name="Mirbahai L."/>
            <person name="Eastwood N."/>
            <person name="Colbourne J.K."/>
            <person name="Zhou J."/>
            <person name="Mallon E."/>
            <person name="Orsini L."/>
        </authorList>
    </citation>
    <scope>NUCLEOTIDE SEQUENCE [LARGE SCALE GENOMIC DNA]</scope>
    <source>
        <strain evidence="1">LRV0_1</strain>
    </source>
</reference>
<evidence type="ECO:0000313" key="2">
    <source>
        <dbReference type="Proteomes" id="UP001234178"/>
    </source>
</evidence>
<evidence type="ECO:0000313" key="1">
    <source>
        <dbReference type="EMBL" id="KAK4037229.1"/>
    </source>
</evidence>
<organism evidence="1 2">
    <name type="scientific">Daphnia magna</name>
    <dbReference type="NCBI Taxonomy" id="35525"/>
    <lineage>
        <taxon>Eukaryota</taxon>
        <taxon>Metazoa</taxon>
        <taxon>Ecdysozoa</taxon>
        <taxon>Arthropoda</taxon>
        <taxon>Crustacea</taxon>
        <taxon>Branchiopoda</taxon>
        <taxon>Diplostraca</taxon>
        <taxon>Cladocera</taxon>
        <taxon>Anomopoda</taxon>
        <taxon>Daphniidae</taxon>
        <taxon>Daphnia</taxon>
    </lineage>
</organism>